<dbReference type="HOGENOM" id="CLU_060272_2_2_9"/>
<organism evidence="1 2">
    <name type="scientific">Halanaerobium hydrogeniformans</name>
    <name type="common">Halanaerobium sp. (strain sapolanicus)</name>
    <dbReference type="NCBI Taxonomy" id="656519"/>
    <lineage>
        <taxon>Bacteria</taxon>
        <taxon>Bacillati</taxon>
        <taxon>Bacillota</taxon>
        <taxon>Clostridia</taxon>
        <taxon>Halanaerobiales</taxon>
        <taxon>Halanaerobiaceae</taxon>
        <taxon>Halanaerobium</taxon>
    </lineage>
</organism>
<dbReference type="EMBL" id="CP002304">
    <property type="protein sequence ID" value="ADQ14271.1"/>
    <property type="molecule type" value="Genomic_DNA"/>
</dbReference>
<sequence length="268" mass="31166">MKKLIKISIITTMFFLISIFLASQMKVVNAIPVEKINSELKEINYQIIAVYPHASDAFTQGLIFHEGYLYESTGQYGSSSLRKTDYQSGEIIKSIQLDENYFGEGITIFANKIYQLSWRENKAFVYDLDFNLLKTFTYQGEGWGLTSNQDFLIMSDGSQYIYYRNPEDFEIVKKISITANDIPLNNINELQYLDGYLYANIWLEDYIVKIDLENAEVKAYLDLENIIDKDQYEHQLDVLNGIAYLEEKESFLVTGKLWPKLFEIVLLD</sequence>
<dbReference type="Proteomes" id="UP000007434">
    <property type="component" value="Chromosome"/>
</dbReference>
<proteinExistence type="predicted"/>
<dbReference type="GO" id="GO:0016603">
    <property type="term" value="F:glutaminyl-peptide cyclotransferase activity"/>
    <property type="evidence" value="ECO:0007669"/>
    <property type="project" value="InterPro"/>
</dbReference>
<dbReference type="InterPro" id="IPR011044">
    <property type="entry name" value="Quino_amine_DH_bsu"/>
</dbReference>
<reference evidence="1 2" key="1">
    <citation type="submission" date="2010-11" db="EMBL/GenBank/DDBJ databases">
        <title>Complete sequence of Halanaerobium sp. sapolanicus.</title>
        <authorList>
            <consortium name="US DOE Joint Genome Institute"/>
            <person name="Lucas S."/>
            <person name="Copeland A."/>
            <person name="Lapidus A."/>
            <person name="Cheng J.-F."/>
            <person name="Bruce D."/>
            <person name="Goodwin L."/>
            <person name="Pitluck S."/>
            <person name="Davenport K."/>
            <person name="Detter J.C."/>
            <person name="Han C."/>
            <person name="Tapia R."/>
            <person name="Land M."/>
            <person name="Hauser L."/>
            <person name="Jeffries C."/>
            <person name="Kyrpides N."/>
            <person name="Ivanova N."/>
            <person name="Mikhailova N."/>
            <person name="Begemann M.B."/>
            <person name="Mormile M.R."/>
            <person name="Wall J.D."/>
            <person name="Elias D.A."/>
            <person name="Woyke T."/>
        </authorList>
    </citation>
    <scope>NUCLEOTIDE SEQUENCE [LARGE SCALE GENOMIC DNA]</scope>
    <source>
        <strain evidence="2">sapolanicus</strain>
    </source>
</reference>
<dbReference type="AlphaFoldDB" id="E4RN54"/>
<gene>
    <name evidence="1" type="ordered locus">Halsa_0824</name>
</gene>
<dbReference type="Pfam" id="PF05096">
    <property type="entry name" value="Glu_cyclase_2"/>
    <property type="match status" value="1"/>
</dbReference>
<dbReference type="PANTHER" id="PTHR31270">
    <property type="entry name" value="GLUTAMINYL-PEPTIDE CYCLOTRANSFERASE"/>
    <property type="match status" value="1"/>
</dbReference>
<accession>E4RN54</accession>
<dbReference type="STRING" id="656519.Halsa_0824"/>
<dbReference type="KEGG" id="has:Halsa_0824"/>
<dbReference type="SUPFAM" id="SSF50969">
    <property type="entry name" value="YVTN repeat-like/Quinoprotein amine dehydrogenase"/>
    <property type="match status" value="1"/>
</dbReference>
<keyword evidence="2" id="KW-1185">Reference proteome</keyword>
<evidence type="ECO:0000313" key="2">
    <source>
        <dbReference type="Proteomes" id="UP000007434"/>
    </source>
</evidence>
<evidence type="ECO:0000313" key="1">
    <source>
        <dbReference type="EMBL" id="ADQ14271.1"/>
    </source>
</evidence>
<name>E4RN54_HALHG</name>
<dbReference type="PANTHER" id="PTHR31270:SF1">
    <property type="entry name" value="GLUTAMINYL-PEPTIDE CYCLOTRANSFERASE"/>
    <property type="match status" value="1"/>
</dbReference>
<dbReference type="OrthoDB" id="9783700at2"/>
<reference evidence="1 2" key="2">
    <citation type="journal article" date="2011" name="J. Bacteriol.">
        <title>Complete Genome Sequence of the Haloalkaliphilic, Hydrogen Producing Halanaerobium hydrogenoformans.</title>
        <authorList>
            <person name="Brown S.D."/>
            <person name="Begemann M.B."/>
            <person name="Mormile M.R."/>
            <person name="Wall J.D."/>
            <person name="Han C.S."/>
            <person name="Goodwin L.A."/>
            <person name="Pitluck S."/>
            <person name="Land M.L."/>
            <person name="Hauser L.J."/>
            <person name="Elias D.A."/>
        </authorList>
    </citation>
    <scope>NUCLEOTIDE SEQUENCE [LARGE SCALE GENOMIC DNA]</scope>
    <source>
        <strain evidence="2">sapolanicus</strain>
    </source>
</reference>
<dbReference type="eggNOG" id="COG3823">
    <property type="taxonomic scope" value="Bacteria"/>
</dbReference>
<protein>
    <submittedName>
        <fullName evidence="1">Glutamine cyclotransferase</fullName>
    </submittedName>
</protein>
<dbReference type="InterPro" id="IPR007788">
    <property type="entry name" value="QCT"/>
</dbReference>
<dbReference type="RefSeq" id="WP_013405362.1">
    <property type="nucleotide sequence ID" value="NC_014654.1"/>
</dbReference>